<organism evidence="1">
    <name type="scientific">Banna virus</name>
    <name type="common">BAV</name>
    <dbReference type="NCBI Taxonomy" id="77763"/>
    <lineage>
        <taxon>Viruses</taxon>
        <taxon>Riboviria</taxon>
        <taxon>Orthornavirae</taxon>
        <taxon>Duplornaviricota</taxon>
        <taxon>Resentoviricetes</taxon>
        <taxon>Reovirales</taxon>
        <taxon>Sedoreoviridae</taxon>
        <taxon>Seadornavirus</taxon>
        <taxon>Seadornavirus bannaense</taxon>
    </lineage>
</organism>
<accession>A0A7G1HHP5</accession>
<dbReference type="Pfam" id="PF07387">
    <property type="entry name" value="Seadorna_VP7"/>
    <property type="match status" value="1"/>
</dbReference>
<dbReference type="SUPFAM" id="SSF56112">
    <property type="entry name" value="Protein kinase-like (PK-like)"/>
    <property type="match status" value="1"/>
</dbReference>
<evidence type="ECO:0000313" key="1">
    <source>
        <dbReference type="EMBL" id="BCF79960.1"/>
    </source>
</evidence>
<sequence length="306" mass="34976">MNNGQATIARNGGRFEIRCRHLDRDYTMPLPNATSNDNFLDCIKFITECVGFDYVSSGFKLSANVNDFQHLKGNSTLLIGKTKIGPLILKKVRSLPCCNDALFRNEFRILAKMHGILRLKNDVNGHKYGIILERCYKPKINFSNFVTAINDLDVFHSSNQHLLHGDANPDNIMSDSEGYLKLVDPVCLLENQVNMVNIEYESLTQRAEKKVFINSLLQLVEKQMSATIDEIYVNLKEVNPSFNLEHGLKLSDLLDNIDVYNSDHWKLMLNHRPMMPELSVLNDLTYYDTGEVRDLVTEDLDDEDDV</sequence>
<name>A0A7G1HHP5_BANNV</name>
<dbReference type="InterPro" id="IPR009973">
    <property type="entry name" value="Seadorna_VP7"/>
</dbReference>
<reference evidence="1" key="1">
    <citation type="journal article" date="2020" name="J. Vet. Med. Sci.">
        <title>Mosquito-borne viruses, insect-specific flaviviruses (family Flaviviridae, genus Flavivirus), Banna virus (family Reoviridae, genus Seadornavirus), Bogor virus (unassigned member of family Permutotetraviridae), and alphamesoniviruses 2 and 3 (family Mesoniviridae, genus Alphamesonivirus) isolated from Indonesian mosquitoes.</title>
        <authorList>
            <person name="Supriyono"/>
            <person name="Kuwata R."/>
            <person name="Torii S."/>
            <person name="Shimoda H."/>
            <person name="Ishijima K."/>
            <person name="Yonemitsu K."/>
            <person name="Minami S."/>
            <person name="Kuroda Y."/>
            <person name="Tatemoto K."/>
            <person name="Tran N.T.B."/>
            <person name="Takano A."/>
            <person name="Omatsu T."/>
            <person name="Mizutani T."/>
            <person name="Itokawa K."/>
            <person name="Isawa H."/>
            <person name="Sawabe K."/>
            <person name="Takasaki T."/>
            <person name="Yuliani D.M."/>
            <person name="Abiyoga D."/>
            <person name="Hadi U.K."/>
            <person name="Setiyono A."/>
            <person name="Hondo E."/>
            <person name="Agungpriyono S."/>
            <person name="Maeda K."/>
        </authorList>
    </citation>
    <scope>NUCLEOTIDE SEQUENCE</scope>
    <source>
        <strain evidence="1">BAV/MQ/2/Bogor/2016</strain>
    </source>
</reference>
<proteinExistence type="predicted"/>
<dbReference type="EMBL" id="LC536098">
    <property type="protein sequence ID" value="BCF79960.1"/>
    <property type="molecule type" value="Genomic_RNA"/>
</dbReference>
<protein>
    <submittedName>
        <fullName evidence="1">VP7</fullName>
    </submittedName>
</protein>
<dbReference type="InterPro" id="IPR011009">
    <property type="entry name" value="Kinase-like_dom_sf"/>
</dbReference>